<feature type="domain" description="T-SNARE coiled-coil homology" evidence="6">
    <location>
        <begin position="502"/>
        <end position="564"/>
    </location>
</feature>
<evidence type="ECO:0000259" key="7">
    <source>
        <dbReference type="PROSITE" id="PS50195"/>
    </source>
</evidence>
<feature type="region of interest" description="Disordered" evidence="5">
    <location>
        <begin position="451"/>
        <end position="473"/>
    </location>
</feature>
<dbReference type="SMART" id="SM00312">
    <property type="entry name" value="PX"/>
    <property type="match status" value="1"/>
</dbReference>
<dbReference type="OrthoDB" id="428895at2759"/>
<accession>A0A1R1YLN2</accession>
<dbReference type="GO" id="GO:0035091">
    <property type="term" value="F:phosphatidylinositol binding"/>
    <property type="evidence" value="ECO:0007669"/>
    <property type="project" value="InterPro"/>
</dbReference>
<comment type="function">
    <text evidence="4">Essential for proper morphogenesis of the vacuole. May exist as structural reinforcement on the surface of the vacuolar membrane and be required for maintenance against rupture by osmotic pressure.</text>
</comment>
<feature type="compositionally biased region" description="Polar residues" evidence="5">
    <location>
        <begin position="456"/>
        <end position="469"/>
    </location>
</feature>
<dbReference type="Gene3D" id="3.30.1520.10">
    <property type="entry name" value="Phox-like domain"/>
    <property type="match status" value="1"/>
</dbReference>
<feature type="domain" description="PX" evidence="7">
    <location>
        <begin position="8"/>
        <end position="183"/>
    </location>
</feature>
<dbReference type="FunFam" id="1.20.5.110:FF:000058">
    <property type="entry name" value="VAM7p Vacuolar SNARE protein"/>
    <property type="match status" value="1"/>
</dbReference>
<evidence type="ECO:0000256" key="5">
    <source>
        <dbReference type="SAM" id="MobiDB-lite"/>
    </source>
</evidence>
<comment type="caution">
    <text evidence="8">The sequence shown here is derived from an EMBL/GenBank/DDBJ whole genome shotgun (WGS) entry which is preliminary data.</text>
</comment>
<dbReference type="PANTHER" id="PTHR22775:SF3">
    <property type="entry name" value="SORTING NEXIN-13"/>
    <property type="match status" value="1"/>
</dbReference>
<evidence type="ECO:0000256" key="4">
    <source>
        <dbReference type="ARBA" id="ARBA00054927"/>
    </source>
</evidence>
<keyword evidence="3" id="KW-0175">Coiled coil</keyword>
<gene>
    <name evidence="8" type="ORF">AYI69_g2757</name>
</gene>
<evidence type="ECO:0000256" key="2">
    <source>
        <dbReference type="ARBA" id="ARBA00022554"/>
    </source>
</evidence>
<dbReference type="Gene3D" id="1.20.5.110">
    <property type="match status" value="1"/>
</dbReference>
<dbReference type="GO" id="GO:0097576">
    <property type="term" value="P:vacuole fusion"/>
    <property type="evidence" value="ECO:0007669"/>
    <property type="project" value="UniProtKB-ARBA"/>
</dbReference>
<dbReference type="SMART" id="SM00397">
    <property type="entry name" value="t_SNARE"/>
    <property type="match status" value="1"/>
</dbReference>
<dbReference type="GO" id="GO:0016192">
    <property type="term" value="P:vesicle-mediated transport"/>
    <property type="evidence" value="ECO:0007669"/>
    <property type="project" value="UniProtKB-ARBA"/>
</dbReference>
<dbReference type="Pfam" id="PF00787">
    <property type="entry name" value="PX"/>
    <property type="match status" value="1"/>
</dbReference>
<dbReference type="GO" id="GO:0000329">
    <property type="term" value="C:fungal-type vacuole membrane"/>
    <property type="evidence" value="ECO:0007669"/>
    <property type="project" value="UniProtKB-ARBA"/>
</dbReference>
<name>A0A1R1YLN2_9FUNG</name>
<sequence length="565" mass="62961">MSLLISKESIRYIRIPVTEYRTEPDNHIAYEIQVQGPVRSWTTWRRYSEFVKLDQDLTALFPGYQIPAKLPPKRFNLWDLKSLSKTLYTISTAGSSLFGVTRKPAESVPRLIISPNSDSNKDLRIDTSSSILKEKNYGLEDREFIESRRKGLEAYLQSLLNCQNDIFRDSQPFYDFISPPQILLKTQSNSSKAISRSPTVSSYQNSSNLENITSIGWMQTLTKAERITLNVRHLIEQRETSLSRNDVSTSHQSNLQAKRYLAELSALIDQLNSGLNELEANNFITSKPKPGYASSTNSVERSGTSIKSFNSGLEKLSSIFQQPQSILKPNSEVLIQRQIVTRGEAHRRRDKLLALMEEKQSLETLIRGPTASSNLKGLPKPSNADKAALLSTRQNGDAASYGDSILKSFEYFSSLTTSLKKTVSGNQSIASSNAVNITSGEPKISVNSAKAPKLQVSPNLHASGTNSPRKPQRVFGKKQTFVAAETAHTSSLNNQQVAQLQTEMMQQQDNKVVMFSEILQRQKAIGSAIGNELEIHNQLLSDLATDIDRTGDRISSAKRQANKIS</sequence>
<dbReference type="InterPro" id="IPR036871">
    <property type="entry name" value="PX_dom_sf"/>
</dbReference>
<evidence type="ECO:0000313" key="9">
    <source>
        <dbReference type="Proteomes" id="UP000187429"/>
    </source>
</evidence>
<keyword evidence="9" id="KW-1185">Reference proteome</keyword>
<evidence type="ECO:0000313" key="8">
    <source>
        <dbReference type="EMBL" id="OMJ27798.1"/>
    </source>
</evidence>
<dbReference type="InterPro" id="IPR001683">
    <property type="entry name" value="PX_dom"/>
</dbReference>
<dbReference type="InterPro" id="IPR000727">
    <property type="entry name" value="T_SNARE_dom"/>
</dbReference>
<keyword evidence="2" id="KW-0926">Vacuole</keyword>
<dbReference type="CDD" id="cd15858">
    <property type="entry name" value="SNARE_VAM7"/>
    <property type="match status" value="1"/>
</dbReference>
<dbReference type="Proteomes" id="UP000187429">
    <property type="component" value="Unassembled WGS sequence"/>
</dbReference>
<dbReference type="GO" id="GO:0007034">
    <property type="term" value="P:vacuolar transport"/>
    <property type="evidence" value="ECO:0007669"/>
    <property type="project" value="UniProtKB-ARBA"/>
</dbReference>
<organism evidence="8 9">
    <name type="scientific">Smittium culicis</name>
    <dbReference type="NCBI Taxonomy" id="133412"/>
    <lineage>
        <taxon>Eukaryota</taxon>
        <taxon>Fungi</taxon>
        <taxon>Fungi incertae sedis</taxon>
        <taxon>Zoopagomycota</taxon>
        <taxon>Kickxellomycotina</taxon>
        <taxon>Harpellomycetes</taxon>
        <taxon>Harpellales</taxon>
        <taxon>Legeriomycetaceae</taxon>
        <taxon>Smittium</taxon>
    </lineage>
</organism>
<proteinExistence type="predicted"/>
<evidence type="ECO:0000256" key="1">
    <source>
        <dbReference type="ARBA" id="ARBA00004116"/>
    </source>
</evidence>
<reference evidence="9" key="1">
    <citation type="submission" date="2017-01" db="EMBL/GenBank/DDBJ databases">
        <authorList>
            <person name="Wang Y."/>
            <person name="White M."/>
            <person name="Kvist S."/>
            <person name="Moncalvo J.-M."/>
        </authorList>
    </citation>
    <scope>NUCLEOTIDE SEQUENCE [LARGE SCALE GENOMIC DNA]</scope>
    <source>
        <strain evidence="9">ID-206-W2</strain>
    </source>
</reference>
<comment type="subcellular location">
    <subcellularLocation>
        <location evidence="1">Vacuole</location>
    </subcellularLocation>
</comment>
<dbReference type="SUPFAM" id="SSF58038">
    <property type="entry name" value="SNARE fusion complex"/>
    <property type="match status" value="1"/>
</dbReference>
<dbReference type="SUPFAM" id="SSF64268">
    <property type="entry name" value="PX domain"/>
    <property type="match status" value="1"/>
</dbReference>
<evidence type="ECO:0000256" key="3">
    <source>
        <dbReference type="ARBA" id="ARBA00023054"/>
    </source>
</evidence>
<dbReference type="PANTHER" id="PTHR22775">
    <property type="entry name" value="SORTING NEXIN"/>
    <property type="match status" value="1"/>
</dbReference>
<dbReference type="EMBL" id="LSSM01000824">
    <property type="protein sequence ID" value="OMJ27798.1"/>
    <property type="molecule type" value="Genomic_DNA"/>
</dbReference>
<dbReference type="PROSITE" id="PS50192">
    <property type="entry name" value="T_SNARE"/>
    <property type="match status" value="1"/>
</dbReference>
<dbReference type="PROSITE" id="PS50195">
    <property type="entry name" value="PX"/>
    <property type="match status" value="1"/>
</dbReference>
<dbReference type="AlphaFoldDB" id="A0A1R1YLN2"/>
<protein>
    <submittedName>
        <fullName evidence="8">Putative syntaxin-8B</fullName>
    </submittedName>
</protein>
<evidence type="ECO:0000259" key="6">
    <source>
        <dbReference type="PROSITE" id="PS50192"/>
    </source>
</evidence>